<dbReference type="AlphaFoldDB" id="A0A366JNH4"/>
<dbReference type="RefSeq" id="WP_113884345.1">
    <property type="nucleotide sequence ID" value="NZ_QNSF01000011.1"/>
</dbReference>
<dbReference type="OrthoDB" id="2734565at2"/>
<accession>A0A366JNH4</accession>
<proteinExistence type="predicted"/>
<organism evidence="1 2">
    <name type="scientific">Cytobacillus firmus</name>
    <name type="common">Bacillus firmus</name>
    <dbReference type="NCBI Taxonomy" id="1399"/>
    <lineage>
        <taxon>Bacteria</taxon>
        <taxon>Bacillati</taxon>
        <taxon>Bacillota</taxon>
        <taxon>Bacilli</taxon>
        <taxon>Bacillales</taxon>
        <taxon>Bacillaceae</taxon>
        <taxon>Cytobacillus</taxon>
    </lineage>
</organism>
<keyword evidence="2" id="KW-1185">Reference proteome</keyword>
<reference evidence="1 2" key="1">
    <citation type="submission" date="2018-06" db="EMBL/GenBank/DDBJ databases">
        <title>Freshwater and sediment microbial communities from various areas in North America, analyzing microbe dynamics in response to fracking.</title>
        <authorList>
            <person name="Lamendella R."/>
        </authorList>
    </citation>
    <scope>NUCLEOTIDE SEQUENCE [LARGE SCALE GENOMIC DNA]</scope>
    <source>
        <strain evidence="1 2">14_TX</strain>
    </source>
</reference>
<comment type="caution">
    <text evidence="1">The sequence shown here is derived from an EMBL/GenBank/DDBJ whole genome shotgun (WGS) entry which is preliminary data.</text>
</comment>
<gene>
    <name evidence="1" type="ORF">DFO70_11132</name>
</gene>
<name>A0A366JNH4_CYTFI</name>
<protein>
    <submittedName>
        <fullName evidence="1">Uncharacterized protein</fullName>
    </submittedName>
</protein>
<sequence length="107" mass="12227">MDKSVLKGRMFTKYEHDTDFEVYVSELLQGDLIEGPAVVGIAKQIVSKGADSLTEAQIKTFIDFGLSKGNYVEYCDRCAEEIPWSEMFLALDDHYCAYCRHLMEKDD</sequence>
<evidence type="ECO:0000313" key="1">
    <source>
        <dbReference type="EMBL" id="RBP89385.1"/>
    </source>
</evidence>
<evidence type="ECO:0000313" key="2">
    <source>
        <dbReference type="Proteomes" id="UP000252731"/>
    </source>
</evidence>
<dbReference type="Proteomes" id="UP000252731">
    <property type="component" value="Unassembled WGS sequence"/>
</dbReference>
<dbReference type="EMBL" id="QNSF01000011">
    <property type="protein sequence ID" value="RBP89385.1"/>
    <property type="molecule type" value="Genomic_DNA"/>
</dbReference>